<evidence type="ECO:0000256" key="1">
    <source>
        <dbReference type="SAM" id="MobiDB-lite"/>
    </source>
</evidence>
<evidence type="ECO:0000313" key="3">
    <source>
        <dbReference type="Proteomes" id="UP000799779"/>
    </source>
</evidence>
<gene>
    <name evidence="2" type="ORF">P154DRAFT_156703</name>
</gene>
<proteinExistence type="predicted"/>
<name>A0A6A5WMI7_9PLEO</name>
<accession>A0A6A5WMI7</accession>
<evidence type="ECO:0000313" key="2">
    <source>
        <dbReference type="EMBL" id="KAF2001979.1"/>
    </source>
</evidence>
<reference evidence="2" key="1">
    <citation type="journal article" date="2020" name="Stud. Mycol.">
        <title>101 Dothideomycetes genomes: a test case for predicting lifestyles and emergence of pathogens.</title>
        <authorList>
            <person name="Haridas S."/>
            <person name="Albert R."/>
            <person name="Binder M."/>
            <person name="Bloem J."/>
            <person name="Labutti K."/>
            <person name="Salamov A."/>
            <person name="Andreopoulos B."/>
            <person name="Baker S."/>
            <person name="Barry K."/>
            <person name="Bills G."/>
            <person name="Bluhm B."/>
            <person name="Cannon C."/>
            <person name="Castanera R."/>
            <person name="Culley D."/>
            <person name="Daum C."/>
            <person name="Ezra D."/>
            <person name="Gonzalez J."/>
            <person name="Henrissat B."/>
            <person name="Kuo A."/>
            <person name="Liang C."/>
            <person name="Lipzen A."/>
            <person name="Lutzoni F."/>
            <person name="Magnuson J."/>
            <person name="Mondo S."/>
            <person name="Nolan M."/>
            <person name="Ohm R."/>
            <person name="Pangilinan J."/>
            <person name="Park H.-J."/>
            <person name="Ramirez L."/>
            <person name="Alfaro M."/>
            <person name="Sun H."/>
            <person name="Tritt A."/>
            <person name="Yoshinaga Y."/>
            <person name="Zwiers L.-H."/>
            <person name="Turgeon B."/>
            <person name="Goodwin S."/>
            <person name="Spatafora J."/>
            <person name="Crous P."/>
            <person name="Grigoriev I."/>
        </authorList>
    </citation>
    <scope>NUCLEOTIDE SEQUENCE</scope>
    <source>
        <strain evidence="2">CBS 123094</strain>
    </source>
</reference>
<dbReference type="EMBL" id="ML977580">
    <property type="protein sequence ID" value="KAF2001979.1"/>
    <property type="molecule type" value="Genomic_DNA"/>
</dbReference>
<sequence>MTCRENWCNSPLKSVSVMRAIARATHNLQFAACKLHGHNLSIRIHYCILFQPNVLLAYISQHHKDKPTSNALTPSQTIIPTAFFSPPLQKPNSAEPSPTRMISEPQYHTPLPVPSQHPRSLTYW</sequence>
<protein>
    <submittedName>
        <fullName evidence="2">Uncharacterized protein</fullName>
    </submittedName>
</protein>
<organism evidence="2 3">
    <name type="scientific">Amniculicola lignicola CBS 123094</name>
    <dbReference type="NCBI Taxonomy" id="1392246"/>
    <lineage>
        <taxon>Eukaryota</taxon>
        <taxon>Fungi</taxon>
        <taxon>Dikarya</taxon>
        <taxon>Ascomycota</taxon>
        <taxon>Pezizomycotina</taxon>
        <taxon>Dothideomycetes</taxon>
        <taxon>Pleosporomycetidae</taxon>
        <taxon>Pleosporales</taxon>
        <taxon>Amniculicolaceae</taxon>
        <taxon>Amniculicola</taxon>
    </lineage>
</organism>
<dbReference type="AlphaFoldDB" id="A0A6A5WMI7"/>
<feature type="region of interest" description="Disordered" evidence="1">
    <location>
        <begin position="84"/>
        <end position="124"/>
    </location>
</feature>
<dbReference type="Proteomes" id="UP000799779">
    <property type="component" value="Unassembled WGS sequence"/>
</dbReference>
<keyword evidence="3" id="KW-1185">Reference proteome</keyword>